<comment type="caution">
    <text evidence="2">The sequence shown here is derived from an EMBL/GenBank/DDBJ whole genome shotgun (WGS) entry which is preliminary data.</text>
</comment>
<proteinExistence type="predicted"/>
<feature type="region of interest" description="Disordered" evidence="1">
    <location>
        <begin position="1"/>
        <end position="34"/>
    </location>
</feature>
<feature type="region of interest" description="Disordered" evidence="1">
    <location>
        <begin position="119"/>
        <end position="138"/>
    </location>
</feature>
<name>A0AAN9I575_CROPI</name>
<sequence>MTKKKGRPPKSPNLLSKTEITAENMPASPLRAESPHFDEEDLTDIEILSPKQAELWLQKIDALREKISAKVDKPENNVLSADCDKNSDDQRRTAGNGIPISDTDKSEADAVLEAAVDPNKMQYENSQEQQDLENGEWTTVTRTKAKGKELQRGSLGKLRALQKPLSVLNKDKFHDIDKIELQLRDDLDKVQADLRIF</sequence>
<keyword evidence="3" id="KW-1185">Reference proteome</keyword>
<feature type="region of interest" description="Disordered" evidence="1">
    <location>
        <begin position="72"/>
        <end position="106"/>
    </location>
</feature>
<evidence type="ECO:0000313" key="2">
    <source>
        <dbReference type="EMBL" id="KAK7267908.1"/>
    </source>
</evidence>
<organism evidence="2 3">
    <name type="scientific">Crotalaria pallida</name>
    <name type="common">Smooth rattlebox</name>
    <name type="synonym">Crotalaria striata</name>
    <dbReference type="NCBI Taxonomy" id="3830"/>
    <lineage>
        <taxon>Eukaryota</taxon>
        <taxon>Viridiplantae</taxon>
        <taxon>Streptophyta</taxon>
        <taxon>Embryophyta</taxon>
        <taxon>Tracheophyta</taxon>
        <taxon>Spermatophyta</taxon>
        <taxon>Magnoliopsida</taxon>
        <taxon>eudicotyledons</taxon>
        <taxon>Gunneridae</taxon>
        <taxon>Pentapetalae</taxon>
        <taxon>rosids</taxon>
        <taxon>fabids</taxon>
        <taxon>Fabales</taxon>
        <taxon>Fabaceae</taxon>
        <taxon>Papilionoideae</taxon>
        <taxon>50 kb inversion clade</taxon>
        <taxon>genistoids sensu lato</taxon>
        <taxon>core genistoids</taxon>
        <taxon>Crotalarieae</taxon>
        <taxon>Crotalaria</taxon>
    </lineage>
</organism>
<protein>
    <submittedName>
        <fullName evidence="2">Uncharacterized protein</fullName>
    </submittedName>
</protein>
<accession>A0AAN9I575</accession>
<reference evidence="2 3" key="1">
    <citation type="submission" date="2024-01" db="EMBL/GenBank/DDBJ databases">
        <title>The genomes of 5 underutilized Papilionoideae crops provide insights into root nodulation and disease resistanc.</title>
        <authorList>
            <person name="Yuan L."/>
        </authorList>
    </citation>
    <scope>NUCLEOTIDE SEQUENCE [LARGE SCALE GENOMIC DNA]</scope>
    <source>
        <strain evidence="2">ZHUSHIDOU_FW_LH</strain>
        <tissue evidence="2">Leaf</tissue>
    </source>
</reference>
<feature type="compositionally biased region" description="Basic and acidic residues" evidence="1">
    <location>
        <begin position="82"/>
        <end position="92"/>
    </location>
</feature>
<dbReference type="AlphaFoldDB" id="A0AAN9I575"/>
<dbReference type="EMBL" id="JAYWIO010000004">
    <property type="protein sequence ID" value="KAK7267908.1"/>
    <property type="molecule type" value="Genomic_DNA"/>
</dbReference>
<evidence type="ECO:0000256" key="1">
    <source>
        <dbReference type="SAM" id="MobiDB-lite"/>
    </source>
</evidence>
<evidence type="ECO:0000313" key="3">
    <source>
        <dbReference type="Proteomes" id="UP001372338"/>
    </source>
</evidence>
<dbReference type="Proteomes" id="UP001372338">
    <property type="component" value="Unassembled WGS sequence"/>
</dbReference>
<gene>
    <name evidence="2" type="ORF">RIF29_20589</name>
</gene>